<dbReference type="InterPro" id="IPR002591">
    <property type="entry name" value="Phosphodiest/P_Trfase"/>
</dbReference>
<dbReference type="CDD" id="cd16018">
    <property type="entry name" value="Enpp"/>
    <property type="match status" value="1"/>
</dbReference>
<gene>
    <name evidence="2" type="ORF">A0U93_14335</name>
</gene>
<organism evidence="2 3">
    <name type="scientific">Neoasaia chiangmaiensis</name>
    <dbReference type="NCBI Taxonomy" id="320497"/>
    <lineage>
        <taxon>Bacteria</taxon>
        <taxon>Pseudomonadati</taxon>
        <taxon>Pseudomonadota</taxon>
        <taxon>Alphaproteobacteria</taxon>
        <taxon>Acetobacterales</taxon>
        <taxon>Acetobacteraceae</taxon>
        <taxon>Neoasaia</taxon>
    </lineage>
</organism>
<keyword evidence="3" id="KW-1185">Reference proteome</keyword>
<dbReference type="STRING" id="320497.A0U93_14335"/>
<keyword evidence="1" id="KW-0732">Signal</keyword>
<sequence length="414" mass="44637">MRRFASLLLLCGMFAGCATPSDVTENTGFSGPAPVILISIDGFRPDYLHHGDTPTLDSLAEAGVSSGMHPSFPSVTFPNHYTLVTGLRPDHHGIVSNTMLDPAIPAERFSVSHNSNLDDPRWWDGAEPAWVTAETHGVHTASQFWPGSDVPIHGIRPTDWVHYDPHVTAEQETSHVLALFDRKPDQRPALTTLYFSAVDHAGHEAGPDAALTHEAVREVDTAIGHLVAGLHARNVSADILIVSDHGMARTSDQRIVMLHDLAPPADMRIITSGAYAGIDAAPGRERSLGAALARPHQHVQCWPKDQIPSHFAYGRNARVPAFLCVADVGWTLVSDHVPHNINGGSHGYDNNAADMTAVFIAQGPAFLSGHHLATFDNVDVYPLVMHLLGLMPLPSDGSILPFAPVLRGPYANLQ</sequence>
<dbReference type="PROSITE" id="PS51257">
    <property type="entry name" value="PROKAR_LIPOPROTEIN"/>
    <property type="match status" value="1"/>
</dbReference>
<dbReference type="GO" id="GO:0016787">
    <property type="term" value="F:hydrolase activity"/>
    <property type="evidence" value="ECO:0007669"/>
    <property type="project" value="UniProtKB-ARBA"/>
</dbReference>
<accession>A0A1U9KUZ8</accession>
<dbReference type="Proteomes" id="UP000188604">
    <property type="component" value="Chromosome"/>
</dbReference>
<evidence type="ECO:0000313" key="2">
    <source>
        <dbReference type="EMBL" id="AQS89569.1"/>
    </source>
</evidence>
<feature type="chain" id="PRO_5013296042" description="Alkaline phosphatase family protein" evidence="1">
    <location>
        <begin position="21"/>
        <end position="414"/>
    </location>
</feature>
<dbReference type="Gene3D" id="3.40.720.10">
    <property type="entry name" value="Alkaline Phosphatase, subunit A"/>
    <property type="match status" value="1"/>
</dbReference>
<evidence type="ECO:0000256" key="1">
    <source>
        <dbReference type="SAM" id="SignalP"/>
    </source>
</evidence>
<dbReference type="SUPFAM" id="SSF53649">
    <property type="entry name" value="Alkaline phosphatase-like"/>
    <property type="match status" value="1"/>
</dbReference>
<protein>
    <recommendedName>
        <fullName evidence="4">Alkaline phosphatase family protein</fullName>
    </recommendedName>
</protein>
<feature type="signal peptide" evidence="1">
    <location>
        <begin position="1"/>
        <end position="20"/>
    </location>
</feature>
<dbReference type="PANTHER" id="PTHR10151:SF120">
    <property type="entry name" value="BIS(5'-ADENOSYL)-TRIPHOSPHATASE"/>
    <property type="match status" value="1"/>
</dbReference>
<dbReference type="Pfam" id="PF01663">
    <property type="entry name" value="Phosphodiest"/>
    <property type="match status" value="1"/>
</dbReference>
<proteinExistence type="predicted"/>
<reference evidence="2 3" key="1">
    <citation type="submission" date="2016-03" db="EMBL/GenBank/DDBJ databases">
        <title>Acetic acid bacteria sequencing.</title>
        <authorList>
            <person name="Brandt J."/>
            <person name="Jakob F."/>
            <person name="Vogel R.F."/>
        </authorList>
    </citation>
    <scope>NUCLEOTIDE SEQUENCE [LARGE SCALE GENOMIC DNA]</scope>
    <source>
        <strain evidence="2 3">NBRC 101099</strain>
    </source>
</reference>
<dbReference type="Gene3D" id="3.30.1360.180">
    <property type="match status" value="1"/>
</dbReference>
<evidence type="ECO:0008006" key="4">
    <source>
        <dbReference type="Google" id="ProtNLM"/>
    </source>
</evidence>
<dbReference type="AlphaFoldDB" id="A0A1U9KUZ8"/>
<evidence type="ECO:0000313" key="3">
    <source>
        <dbReference type="Proteomes" id="UP000188604"/>
    </source>
</evidence>
<dbReference type="EMBL" id="CP014691">
    <property type="protein sequence ID" value="AQS89569.1"/>
    <property type="molecule type" value="Genomic_DNA"/>
</dbReference>
<name>A0A1U9KUZ8_9PROT</name>
<dbReference type="PANTHER" id="PTHR10151">
    <property type="entry name" value="ECTONUCLEOTIDE PYROPHOSPHATASE/PHOSPHODIESTERASE"/>
    <property type="match status" value="1"/>
</dbReference>
<dbReference type="KEGG" id="nch:A0U93_14335"/>
<dbReference type="OrthoDB" id="9771966at2"/>
<dbReference type="InterPro" id="IPR017850">
    <property type="entry name" value="Alkaline_phosphatase_core_sf"/>
</dbReference>